<dbReference type="KEGG" id="afla:FHG64_05585"/>
<dbReference type="AlphaFoldDB" id="A0A5B7X1B7"/>
<proteinExistence type="predicted"/>
<dbReference type="EMBL" id="CP040812">
    <property type="protein sequence ID" value="QCY68915.1"/>
    <property type="molecule type" value="Genomic_DNA"/>
</dbReference>
<keyword evidence="3" id="KW-1185">Reference proteome</keyword>
<protein>
    <recommendedName>
        <fullName evidence="4">Cardiolipin synthase N-terminal domain-containing protein</fullName>
    </recommendedName>
</protein>
<dbReference type="Proteomes" id="UP000309016">
    <property type="component" value="Chromosome"/>
</dbReference>
<keyword evidence="1" id="KW-0472">Membrane</keyword>
<evidence type="ECO:0000256" key="1">
    <source>
        <dbReference type="SAM" id="Phobius"/>
    </source>
</evidence>
<gene>
    <name evidence="2" type="ORF">FHG64_05585</name>
</gene>
<name>A0A5B7X1B7_9FLAO</name>
<accession>A0A5B7X1B7</accession>
<dbReference type="RefSeq" id="WP_139065500.1">
    <property type="nucleotide sequence ID" value="NZ_CP040812.1"/>
</dbReference>
<evidence type="ECO:0000313" key="3">
    <source>
        <dbReference type="Proteomes" id="UP000309016"/>
    </source>
</evidence>
<evidence type="ECO:0008006" key="4">
    <source>
        <dbReference type="Google" id="ProtNLM"/>
    </source>
</evidence>
<dbReference type="OrthoDB" id="9882702at2"/>
<feature type="transmembrane region" description="Helical" evidence="1">
    <location>
        <begin position="38"/>
        <end position="58"/>
    </location>
</feature>
<evidence type="ECO:0000313" key="2">
    <source>
        <dbReference type="EMBL" id="QCY68915.1"/>
    </source>
</evidence>
<organism evidence="2 3">
    <name type="scientific">Antarcticibacterium flavum</name>
    <dbReference type="NCBI Taxonomy" id="2058175"/>
    <lineage>
        <taxon>Bacteria</taxon>
        <taxon>Pseudomonadati</taxon>
        <taxon>Bacteroidota</taxon>
        <taxon>Flavobacteriia</taxon>
        <taxon>Flavobacteriales</taxon>
        <taxon>Flavobacteriaceae</taxon>
        <taxon>Antarcticibacterium</taxon>
    </lineage>
</organism>
<reference evidence="2 3" key="1">
    <citation type="submission" date="2019-06" db="EMBL/GenBank/DDBJ databases">
        <title>Complete genome sequence of Antarcticibacterium flavum KCTC 52984T from an Antarctic marine sediment.</title>
        <authorList>
            <person name="Lee Y.M."/>
            <person name="Shin S.C."/>
        </authorList>
    </citation>
    <scope>NUCLEOTIDE SEQUENCE [LARGE SCALE GENOMIC DNA]</scope>
    <source>
        <strain evidence="2 3">KCTC 52984</strain>
    </source>
</reference>
<sequence>MDKATILYLIFIPNLILMVYTLMDIAKRENLTGYRKNALIYTTILFPVIGLACLHIPAGKNR</sequence>
<keyword evidence="1" id="KW-1133">Transmembrane helix</keyword>
<keyword evidence="1" id="KW-0812">Transmembrane</keyword>
<feature type="transmembrane region" description="Helical" evidence="1">
    <location>
        <begin position="6"/>
        <end position="26"/>
    </location>
</feature>